<feature type="transmembrane region" description="Helical" evidence="8">
    <location>
        <begin position="163"/>
        <end position="185"/>
    </location>
</feature>
<evidence type="ECO:0000256" key="4">
    <source>
        <dbReference type="ARBA" id="ARBA00022692"/>
    </source>
</evidence>
<dbReference type="CDD" id="cd06173">
    <property type="entry name" value="MFS_MefA_like"/>
    <property type="match status" value="1"/>
</dbReference>
<comment type="caution">
    <text evidence="10">The sequence shown here is derived from an EMBL/GenBank/DDBJ whole genome shotgun (WGS) entry which is preliminary data.</text>
</comment>
<dbReference type="PROSITE" id="PS50850">
    <property type="entry name" value="MFS"/>
    <property type="match status" value="1"/>
</dbReference>
<dbReference type="Pfam" id="PF05977">
    <property type="entry name" value="MFS_3"/>
    <property type="match status" value="1"/>
</dbReference>
<evidence type="ECO:0000256" key="5">
    <source>
        <dbReference type="ARBA" id="ARBA00022989"/>
    </source>
</evidence>
<feature type="transmembrane region" description="Helical" evidence="8">
    <location>
        <begin position="390"/>
        <end position="410"/>
    </location>
</feature>
<keyword evidence="5 8" id="KW-1133">Transmembrane helix</keyword>
<feature type="region of interest" description="Disordered" evidence="7">
    <location>
        <begin position="1"/>
        <end position="76"/>
    </location>
</feature>
<feature type="transmembrane region" description="Helical" evidence="8">
    <location>
        <begin position="191"/>
        <end position="215"/>
    </location>
</feature>
<feature type="transmembrane region" description="Helical" evidence="8">
    <location>
        <begin position="306"/>
        <end position="327"/>
    </location>
</feature>
<evidence type="ECO:0000256" key="3">
    <source>
        <dbReference type="ARBA" id="ARBA00022475"/>
    </source>
</evidence>
<sequence>MATAPGDSAPPRTGPGPLPGDPTTFPGDPAPFSGDPTRLSGSPTTLSGGPTTLDDAPAARPPGGGGTPGTAGRRGAAGGLLDRLRRAAVDVRPLAVPAYRRVLAGQGASLVGTMVTQVTIPVQIYALSHSSLYVGLAGLAGFVPIVVLGLYGGAIADVVDRRLLCLWSSLVTWAVTLALLVQTLLGVRSVGLILALVAVQAGGSAISSSTLGAIIPRIVPSGLVPAANTLSFTVGNIGSVLGPLAAGVLVGLPHGYALAYGVDAVLFTVSLYSTLRLPSIRPENAPARRGLLAVLDGLRFISGRPVLLMSFGVDIAAMVLAMPNALFPQVAATRFHGGIGWLYSAVAIGSVLAGLCSGWIGRVRRQGVALTVAVVGWGVAIALAGFARTLWLAVALLALAGAADLVSAVYRQTILQTHAPDEMRGRMQGIFTVVVSGGPRLGDLRAGAMAAATTVGIAWSGSAMLCVVLVLAGALAVRPFRTYTVNAAGGRTAP</sequence>
<feature type="transmembrane region" description="Helical" evidence="8">
    <location>
        <begin position="102"/>
        <end position="126"/>
    </location>
</feature>
<evidence type="ECO:0000256" key="6">
    <source>
        <dbReference type="ARBA" id="ARBA00023136"/>
    </source>
</evidence>
<feature type="transmembrane region" description="Helical" evidence="8">
    <location>
        <begin position="457"/>
        <end position="477"/>
    </location>
</feature>
<accession>A0AA90K9U6</accession>
<dbReference type="PANTHER" id="PTHR23513:SF9">
    <property type="entry name" value="ENTEROBACTIN EXPORTER ENTS"/>
    <property type="match status" value="1"/>
</dbReference>
<keyword evidence="2" id="KW-0813">Transport</keyword>
<dbReference type="AlphaFoldDB" id="A0AA90K9U6"/>
<dbReference type="EMBL" id="JABXJJ020000021">
    <property type="protein sequence ID" value="MDI5971277.1"/>
    <property type="molecule type" value="Genomic_DNA"/>
</dbReference>
<feature type="transmembrane region" description="Helical" evidence="8">
    <location>
        <begin position="256"/>
        <end position="275"/>
    </location>
</feature>
<gene>
    <name evidence="10" type="ORF">POF50_018330</name>
</gene>
<evidence type="ECO:0000256" key="7">
    <source>
        <dbReference type="SAM" id="MobiDB-lite"/>
    </source>
</evidence>
<comment type="subcellular location">
    <subcellularLocation>
        <location evidence="1">Cell inner membrane</location>
        <topology evidence="1">Multi-pass membrane protein</topology>
    </subcellularLocation>
</comment>
<feature type="transmembrane region" description="Helical" evidence="8">
    <location>
        <begin position="339"/>
        <end position="360"/>
    </location>
</feature>
<dbReference type="GO" id="GO:0005886">
    <property type="term" value="C:plasma membrane"/>
    <property type="evidence" value="ECO:0007669"/>
    <property type="project" value="UniProtKB-SubCell"/>
</dbReference>
<keyword evidence="4 8" id="KW-0812">Transmembrane</keyword>
<feature type="domain" description="Major facilitator superfamily (MFS) profile" evidence="9">
    <location>
        <begin position="291"/>
        <end position="494"/>
    </location>
</feature>
<dbReference type="PANTHER" id="PTHR23513">
    <property type="entry name" value="INTEGRAL MEMBRANE EFFLUX PROTEIN-RELATED"/>
    <property type="match status" value="1"/>
</dbReference>
<dbReference type="Gene3D" id="1.20.1250.20">
    <property type="entry name" value="MFS general substrate transporter like domains"/>
    <property type="match status" value="1"/>
</dbReference>
<organism evidence="10">
    <name type="scientific">Streptantibioticus silvisoli</name>
    <dbReference type="NCBI Taxonomy" id="2705255"/>
    <lineage>
        <taxon>Bacteria</taxon>
        <taxon>Bacillati</taxon>
        <taxon>Actinomycetota</taxon>
        <taxon>Actinomycetes</taxon>
        <taxon>Kitasatosporales</taxon>
        <taxon>Streptomycetaceae</taxon>
        <taxon>Streptantibioticus</taxon>
    </lineage>
</organism>
<evidence type="ECO:0000256" key="8">
    <source>
        <dbReference type="SAM" id="Phobius"/>
    </source>
</evidence>
<feature type="transmembrane region" description="Helical" evidence="8">
    <location>
        <begin position="367"/>
        <end position="384"/>
    </location>
</feature>
<keyword evidence="6 8" id="KW-0472">Membrane</keyword>
<dbReference type="SUPFAM" id="SSF103473">
    <property type="entry name" value="MFS general substrate transporter"/>
    <property type="match status" value="1"/>
</dbReference>
<evidence type="ECO:0000256" key="2">
    <source>
        <dbReference type="ARBA" id="ARBA00022448"/>
    </source>
</evidence>
<feature type="transmembrane region" description="Helical" evidence="8">
    <location>
        <begin position="227"/>
        <end position="250"/>
    </location>
</feature>
<dbReference type="InterPro" id="IPR020846">
    <property type="entry name" value="MFS_dom"/>
</dbReference>
<evidence type="ECO:0000256" key="1">
    <source>
        <dbReference type="ARBA" id="ARBA00004429"/>
    </source>
</evidence>
<proteinExistence type="predicted"/>
<protein>
    <submittedName>
        <fullName evidence="10">MFS transporter</fullName>
    </submittedName>
</protein>
<feature type="transmembrane region" description="Helical" evidence="8">
    <location>
        <begin position="132"/>
        <end position="151"/>
    </location>
</feature>
<dbReference type="InterPro" id="IPR036259">
    <property type="entry name" value="MFS_trans_sf"/>
</dbReference>
<reference evidence="10" key="1">
    <citation type="submission" date="2023-05" db="EMBL/GenBank/DDBJ databases">
        <title>Streptantibioticus silvisoli sp. nov., acidotolerant actinomycetes 1 from pine litter.</title>
        <authorList>
            <person name="Swiecimska M."/>
            <person name="Golinska P."/>
            <person name="Sangal V."/>
            <person name="Wachnowicz B."/>
            <person name="Goodfellow M."/>
        </authorList>
    </citation>
    <scope>NUCLEOTIDE SEQUENCE</scope>
    <source>
        <strain evidence="10">SL13</strain>
    </source>
</reference>
<evidence type="ECO:0000313" key="10">
    <source>
        <dbReference type="EMBL" id="MDI5971277.1"/>
    </source>
</evidence>
<feature type="compositionally biased region" description="Low complexity" evidence="7">
    <location>
        <begin position="21"/>
        <end position="58"/>
    </location>
</feature>
<dbReference type="RefSeq" id="WP_271318380.1">
    <property type="nucleotide sequence ID" value="NZ_JABXJJ020000021.1"/>
</dbReference>
<dbReference type="InterPro" id="IPR010290">
    <property type="entry name" value="TM_effector"/>
</dbReference>
<keyword evidence="3" id="KW-1003">Cell membrane</keyword>
<evidence type="ECO:0000259" key="9">
    <source>
        <dbReference type="PROSITE" id="PS50850"/>
    </source>
</evidence>
<dbReference type="GO" id="GO:0022857">
    <property type="term" value="F:transmembrane transporter activity"/>
    <property type="evidence" value="ECO:0007669"/>
    <property type="project" value="InterPro"/>
</dbReference>
<name>A0AA90K9U6_9ACTN</name>